<proteinExistence type="predicted"/>
<feature type="chain" id="PRO_5021268160" evidence="1">
    <location>
        <begin position="24"/>
        <end position="70"/>
    </location>
</feature>
<organism evidence="2 3">
    <name type="scientific">Liparis tanakae</name>
    <name type="common">Tanaka's snailfish</name>
    <dbReference type="NCBI Taxonomy" id="230148"/>
    <lineage>
        <taxon>Eukaryota</taxon>
        <taxon>Metazoa</taxon>
        <taxon>Chordata</taxon>
        <taxon>Craniata</taxon>
        <taxon>Vertebrata</taxon>
        <taxon>Euteleostomi</taxon>
        <taxon>Actinopterygii</taxon>
        <taxon>Neopterygii</taxon>
        <taxon>Teleostei</taxon>
        <taxon>Neoteleostei</taxon>
        <taxon>Acanthomorphata</taxon>
        <taxon>Eupercaria</taxon>
        <taxon>Perciformes</taxon>
        <taxon>Cottioidei</taxon>
        <taxon>Cottales</taxon>
        <taxon>Liparidae</taxon>
        <taxon>Liparis</taxon>
    </lineage>
</organism>
<dbReference type="Proteomes" id="UP000314294">
    <property type="component" value="Unassembled WGS sequence"/>
</dbReference>
<keyword evidence="1" id="KW-0732">Signal</keyword>
<dbReference type="AlphaFoldDB" id="A0A4Z2F3U6"/>
<protein>
    <submittedName>
        <fullName evidence="2">Uncharacterized protein</fullName>
    </submittedName>
</protein>
<reference evidence="2 3" key="1">
    <citation type="submission" date="2019-03" db="EMBL/GenBank/DDBJ databases">
        <title>First draft genome of Liparis tanakae, snailfish: a comprehensive survey of snailfish specific genes.</title>
        <authorList>
            <person name="Kim W."/>
            <person name="Song I."/>
            <person name="Jeong J.-H."/>
            <person name="Kim D."/>
            <person name="Kim S."/>
            <person name="Ryu S."/>
            <person name="Song J.Y."/>
            <person name="Lee S.K."/>
        </authorList>
    </citation>
    <scope>NUCLEOTIDE SEQUENCE [LARGE SCALE GENOMIC DNA]</scope>
    <source>
        <tissue evidence="2">Muscle</tissue>
    </source>
</reference>
<comment type="caution">
    <text evidence="2">The sequence shown here is derived from an EMBL/GenBank/DDBJ whole genome shotgun (WGS) entry which is preliminary data.</text>
</comment>
<evidence type="ECO:0000313" key="2">
    <source>
        <dbReference type="EMBL" id="TNN35906.1"/>
    </source>
</evidence>
<keyword evidence="3" id="KW-1185">Reference proteome</keyword>
<accession>A0A4Z2F3U6</accession>
<feature type="signal peptide" evidence="1">
    <location>
        <begin position="1"/>
        <end position="23"/>
    </location>
</feature>
<sequence>MNQSGIVMLLGMLFYGLIHRAAPIQTGGQREVTHIMEYKLIRLGCQHLLPSDGVQVSQGLLVDDECSGGI</sequence>
<evidence type="ECO:0000256" key="1">
    <source>
        <dbReference type="SAM" id="SignalP"/>
    </source>
</evidence>
<dbReference type="EMBL" id="SRLO01001688">
    <property type="protein sequence ID" value="TNN35906.1"/>
    <property type="molecule type" value="Genomic_DNA"/>
</dbReference>
<evidence type="ECO:0000313" key="3">
    <source>
        <dbReference type="Proteomes" id="UP000314294"/>
    </source>
</evidence>
<name>A0A4Z2F3U6_9TELE</name>
<gene>
    <name evidence="2" type="ORF">EYF80_053926</name>
</gene>